<reference evidence="2" key="1">
    <citation type="submission" date="2020-10" db="EMBL/GenBank/DDBJ databases">
        <authorList>
            <person name="Gilroy R."/>
        </authorList>
    </citation>
    <scope>NUCLEOTIDE SEQUENCE</scope>
    <source>
        <strain evidence="2">ChiHjej13B12-12457</strain>
    </source>
</reference>
<dbReference type="Proteomes" id="UP000886744">
    <property type="component" value="Unassembled WGS sequence"/>
</dbReference>
<name>A0A9D1E066_9BACT</name>
<protein>
    <submittedName>
        <fullName evidence="2">DUF4301 family protein</fullName>
    </submittedName>
</protein>
<evidence type="ECO:0000313" key="3">
    <source>
        <dbReference type="Proteomes" id="UP000886744"/>
    </source>
</evidence>
<comment type="caution">
    <text evidence="2">The sequence shown here is derived from an EMBL/GenBank/DDBJ whole genome shotgun (WGS) entry which is preliminary data.</text>
</comment>
<sequence length="485" mass="53926">MDRFIENFKKGFPFLKLVAAATPSRGIQVMDEEERRAAVDRYEGFTGEAVKFVPASGAASRMFKDLFEGRDVLASGKELDPASKAHKFVENIDRFAFYTKEDFEGLTPFGVLDHVIGQGASAAGRAGLDYGNRPKGQVLFHRYDNEVRTAFEEHLVEGALYARSASGKVRIHFTVSPAHQAGFEKILQETVAKYEERFGCKYDISFSVQDPSTDIIAVNEDNTPFLKADGKPLYRPGGHGALLGNLAAVDGDIIFLKNIDNVVHQRLLDETVIWKKALAGKLLEVRSVICHYLHALDELMEAGVDDPCLLDEIKAFLQEEFCVAIPNVPYRILPQYLHAKLNRPVRVCGMVRNEGEPGGGPYIVYDADGATSLQILEGAQLDMNDPDTVAMLKGSTHFNPVDIVCCTVDYLGRKFDLQKFVDPDTGFISHKSYEGRPLKAQELPGLWNGSMSNWNTVFVEVPLITFNPVKTVLDLLRPEHQPETL</sequence>
<dbReference type="EMBL" id="DVHI01000010">
    <property type="protein sequence ID" value="HIR61984.1"/>
    <property type="molecule type" value="Genomic_DNA"/>
</dbReference>
<reference evidence="2" key="2">
    <citation type="journal article" date="2021" name="PeerJ">
        <title>Extensive microbial diversity within the chicken gut microbiome revealed by metagenomics and culture.</title>
        <authorList>
            <person name="Gilroy R."/>
            <person name="Ravi A."/>
            <person name="Getino M."/>
            <person name="Pursley I."/>
            <person name="Horton D.L."/>
            <person name="Alikhan N.F."/>
            <person name="Baker D."/>
            <person name="Gharbi K."/>
            <person name="Hall N."/>
            <person name="Watson M."/>
            <person name="Adriaenssens E.M."/>
            <person name="Foster-Nyarko E."/>
            <person name="Jarju S."/>
            <person name="Secka A."/>
            <person name="Antonio M."/>
            <person name="Oren A."/>
            <person name="Chaudhuri R.R."/>
            <person name="La Ragione R."/>
            <person name="Hildebrand F."/>
            <person name="Pallen M.J."/>
        </authorList>
    </citation>
    <scope>NUCLEOTIDE SEQUENCE</scope>
    <source>
        <strain evidence="2">ChiHjej13B12-12457</strain>
    </source>
</reference>
<proteinExistence type="predicted"/>
<dbReference type="InterPro" id="IPR025393">
    <property type="entry name" value="DUF4301"/>
</dbReference>
<evidence type="ECO:0000313" key="2">
    <source>
        <dbReference type="EMBL" id="HIR61984.1"/>
    </source>
</evidence>
<evidence type="ECO:0000259" key="1">
    <source>
        <dbReference type="Pfam" id="PF14134"/>
    </source>
</evidence>
<feature type="domain" description="DUF4301" evidence="1">
    <location>
        <begin position="3"/>
        <end position="481"/>
    </location>
</feature>
<dbReference type="InterPro" id="IPR029044">
    <property type="entry name" value="Nucleotide-diphossugar_trans"/>
</dbReference>
<dbReference type="AlphaFoldDB" id="A0A9D1E066"/>
<accession>A0A9D1E066</accession>
<dbReference type="SUPFAM" id="SSF53448">
    <property type="entry name" value="Nucleotide-diphospho-sugar transferases"/>
    <property type="match status" value="1"/>
</dbReference>
<dbReference type="Pfam" id="PF14134">
    <property type="entry name" value="DUF4301"/>
    <property type="match status" value="1"/>
</dbReference>
<gene>
    <name evidence="2" type="ORF">IAC94_00465</name>
</gene>
<organism evidence="2 3">
    <name type="scientific">Candidatus Coprenecus avistercoris</name>
    <dbReference type="NCBI Taxonomy" id="2840730"/>
    <lineage>
        <taxon>Bacteria</taxon>
        <taxon>Pseudomonadati</taxon>
        <taxon>Bacteroidota</taxon>
        <taxon>Bacteroidia</taxon>
        <taxon>Bacteroidales</taxon>
        <taxon>Rikenellaceae</taxon>
        <taxon>Rikenellaceae incertae sedis</taxon>
        <taxon>Candidatus Coprenecus</taxon>
    </lineage>
</organism>